<dbReference type="GO" id="GO:0008999">
    <property type="term" value="F:protein-N-terminal-alanine acetyltransferase activity"/>
    <property type="evidence" value="ECO:0007669"/>
    <property type="project" value="TreeGrafter"/>
</dbReference>
<dbReference type="InterPro" id="IPR016181">
    <property type="entry name" value="Acyl_CoA_acyltransferase"/>
</dbReference>
<sequence length="178" mass="20190">MIVMIKTLETSRLQLRKMTISDSAEVFENWTSSEVVAKYLTWAPHSSLEVTEEYLSFEEKNRREGWGIVLKGSNQLIGNIAVIDDKEKIKTKTMGYVLGEKFWNQGYMSEALTRVINFLFETTDVNRIEAEHDVNNPSSGRVMKKSGMTFEGVLRNAGLNNQGIVDVAIYSILRSDLS</sequence>
<proteinExistence type="inferred from homology"/>
<evidence type="ECO:0000256" key="1">
    <source>
        <dbReference type="ARBA" id="ARBA00022679"/>
    </source>
</evidence>
<keyword evidence="1 5" id="KW-0808">Transferase</keyword>
<protein>
    <submittedName>
        <fullName evidence="5">Putative acetyltransferase</fullName>
    </submittedName>
</protein>
<evidence type="ECO:0000256" key="3">
    <source>
        <dbReference type="ARBA" id="ARBA00038502"/>
    </source>
</evidence>
<organism evidence="5">
    <name type="scientific">Lactococcus lactis subsp. lactis bv. diacetylactis</name>
    <dbReference type="NCBI Taxonomy" id="44688"/>
    <lineage>
        <taxon>Bacteria</taxon>
        <taxon>Bacillati</taxon>
        <taxon>Bacillota</taxon>
        <taxon>Bacilli</taxon>
        <taxon>Lactobacillales</taxon>
        <taxon>Streptococcaceae</taxon>
        <taxon>Lactococcus</taxon>
    </lineage>
</organism>
<reference evidence="5" key="1">
    <citation type="journal article" date="2011" name="Appl. Environ. Microbiol.">
        <title>Plasmids of Raw Milk Cheese Isolate Lactococcus lactis subsp. lactis Biovar diacetylactis DPC3901 Suggest a Plant-Based Origin for the Strain.</title>
        <authorList>
            <person name="Fallico V."/>
            <person name="McAuliffe O."/>
            <person name="Fitzgerald G.F."/>
            <person name="Ross R.P."/>
        </authorList>
    </citation>
    <scope>NUCLEOTIDE SEQUENCE</scope>
    <source>
        <strain evidence="5">DPC3901</strain>
        <plasmid evidence="5">pVF22</plasmid>
    </source>
</reference>
<keyword evidence="5" id="KW-0614">Plasmid</keyword>
<dbReference type="Gene3D" id="3.40.630.30">
    <property type="match status" value="1"/>
</dbReference>
<evidence type="ECO:0000313" key="5">
    <source>
        <dbReference type="EMBL" id="AEK97269.1"/>
    </source>
</evidence>
<dbReference type="AlphaFoldDB" id="G1FE50"/>
<evidence type="ECO:0000259" key="4">
    <source>
        <dbReference type="PROSITE" id="PS51186"/>
    </source>
</evidence>
<evidence type="ECO:0000256" key="2">
    <source>
        <dbReference type="ARBA" id="ARBA00023315"/>
    </source>
</evidence>
<gene>
    <name evidence="5" type="ORF">PVF_pVF22p11</name>
</gene>
<dbReference type="InterPro" id="IPR000182">
    <property type="entry name" value="GNAT_dom"/>
</dbReference>
<dbReference type="InterPro" id="IPR051531">
    <property type="entry name" value="N-acetyltransferase"/>
</dbReference>
<dbReference type="PANTHER" id="PTHR43792:SF8">
    <property type="entry name" value="[RIBOSOMAL PROTEIN US5]-ALANINE N-ACETYLTRANSFERASE"/>
    <property type="match status" value="1"/>
</dbReference>
<dbReference type="PANTHER" id="PTHR43792">
    <property type="entry name" value="GNAT FAMILY, PUTATIVE (AFU_ORTHOLOGUE AFUA_3G00765)-RELATED-RELATED"/>
    <property type="match status" value="1"/>
</dbReference>
<feature type="domain" description="N-acetyltransferase" evidence="4">
    <location>
        <begin position="13"/>
        <end position="176"/>
    </location>
</feature>
<name>G1FE50_LACLL</name>
<dbReference type="SUPFAM" id="SSF55729">
    <property type="entry name" value="Acyl-CoA N-acyltransferases (Nat)"/>
    <property type="match status" value="1"/>
</dbReference>
<dbReference type="PROSITE" id="PS51186">
    <property type="entry name" value="GNAT"/>
    <property type="match status" value="1"/>
</dbReference>
<comment type="similarity">
    <text evidence="3">Belongs to the acetyltransferase family. RimJ subfamily.</text>
</comment>
<keyword evidence="2" id="KW-0012">Acyltransferase</keyword>
<dbReference type="Pfam" id="PF13302">
    <property type="entry name" value="Acetyltransf_3"/>
    <property type="match status" value="1"/>
</dbReference>
<dbReference type="EMBL" id="JN172912">
    <property type="protein sequence ID" value="AEK97269.1"/>
    <property type="molecule type" value="Genomic_DNA"/>
</dbReference>
<geneLocation type="plasmid" evidence="5">
    <name>pVF22</name>
</geneLocation>
<accession>G1FE50</accession>
<dbReference type="GO" id="GO:0005737">
    <property type="term" value="C:cytoplasm"/>
    <property type="evidence" value="ECO:0007669"/>
    <property type="project" value="TreeGrafter"/>
</dbReference>